<dbReference type="Proteomes" id="UP000295701">
    <property type="component" value="Unassembled WGS sequence"/>
</dbReference>
<keyword evidence="7" id="KW-1185">Reference proteome</keyword>
<dbReference type="GO" id="GO:0046677">
    <property type="term" value="P:response to antibiotic"/>
    <property type="evidence" value="ECO:0007669"/>
    <property type="project" value="UniProtKB-KW"/>
</dbReference>
<dbReference type="OrthoDB" id="7330654at2"/>
<dbReference type="InterPro" id="IPR028345">
    <property type="entry name" value="Antibiotic_NAT-like"/>
</dbReference>
<dbReference type="SUPFAM" id="SSF110710">
    <property type="entry name" value="TTHA0583/YokD-like"/>
    <property type="match status" value="1"/>
</dbReference>
<dbReference type="EC" id="2.3.1.-" evidence="5"/>
<keyword evidence="4 5" id="KW-0012">Acyltransferase</keyword>
<dbReference type="GO" id="GO:0046353">
    <property type="term" value="F:aminoglycoside 3-N-acetyltransferase activity"/>
    <property type="evidence" value="ECO:0007669"/>
    <property type="project" value="UniProtKB-EC"/>
</dbReference>
<evidence type="ECO:0000313" key="6">
    <source>
        <dbReference type="EMBL" id="TDL76289.1"/>
    </source>
</evidence>
<dbReference type="PANTHER" id="PTHR11104:SF0">
    <property type="entry name" value="SPBETA PROPHAGE-DERIVED AMINOGLYCOSIDE N(3')-ACETYLTRANSFERASE-LIKE PROTEIN YOKD"/>
    <property type="match status" value="1"/>
</dbReference>
<evidence type="ECO:0000256" key="4">
    <source>
        <dbReference type="ARBA" id="ARBA00023315"/>
    </source>
</evidence>
<evidence type="ECO:0000256" key="2">
    <source>
        <dbReference type="ARBA" id="ARBA00012882"/>
    </source>
</evidence>
<reference evidence="6 7" key="1">
    <citation type="submission" date="2019-03" db="EMBL/GenBank/DDBJ databases">
        <title>Primorskyibacter sp. SS33 isolated from sediments.</title>
        <authorList>
            <person name="Xunke S."/>
        </authorList>
    </citation>
    <scope>NUCLEOTIDE SEQUENCE [LARGE SCALE GENOMIC DNA]</scope>
    <source>
        <strain evidence="6 7">SS33</strain>
    </source>
</reference>
<keyword evidence="3 5" id="KW-0808">Transferase</keyword>
<evidence type="ECO:0000313" key="7">
    <source>
        <dbReference type="Proteomes" id="UP000295701"/>
    </source>
</evidence>
<organism evidence="6 7">
    <name type="scientific">Palleronia sediminis</name>
    <dbReference type="NCBI Taxonomy" id="2547833"/>
    <lineage>
        <taxon>Bacteria</taxon>
        <taxon>Pseudomonadati</taxon>
        <taxon>Pseudomonadota</taxon>
        <taxon>Alphaproteobacteria</taxon>
        <taxon>Rhodobacterales</taxon>
        <taxon>Roseobacteraceae</taxon>
        <taxon>Palleronia</taxon>
    </lineage>
</organism>
<dbReference type="EMBL" id="SNAA01000017">
    <property type="protein sequence ID" value="TDL76289.1"/>
    <property type="molecule type" value="Genomic_DNA"/>
</dbReference>
<evidence type="ECO:0000256" key="3">
    <source>
        <dbReference type="ARBA" id="ARBA00022679"/>
    </source>
</evidence>
<dbReference type="PANTHER" id="PTHR11104">
    <property type="entry name" value="AMINOGLYCOSIDE N3-ACETYLTRANSFERASE"/>
    <property type="match status" value="1"/>
</dbReference>
<accession>A0A4V3B8T7</accession>
<comment type="catalytic activity">
    <reaction evidence="5">
        <text>a 2-deoxystreptamine antibiotic + acetyl-CoA = an N(3)-acetyl-2-deoxystreptamine antibiotic + CoA + H(+)</text>
        <dbReference type="Rhea" id="RHEA:12665"/>
        <dbReference type="ChEBI" id="CHEBI:15378"/>
        <dbReference type="ChEBI" id="CHEBI:57287"/>
        <dbReference type="ChEBI" id="CHEBI:57288"/>
        <dbReference type="ChEBI" id="CHEBI:57921"/>
        <dbReference type="ChEBI" id="CHEBI:77452"/>
        <dbReference type="EC" id="2.3.1.81"/>
    </reaction>
</comment>
<keyword evidence="5" id="KW-0046">Antibiotic resistance</keyword>
<dbReference type="InterPro" id="IPR003679">
    <property type="entry name" value="Amioglycoside_AcTrfase"/>
</dbReference>
<dbReference type="RefSeq" id="WP_133397658.1">
    <property type="nucleotide sequence ID" value="NZ_SNAA01000017.1"/>
</dbReference>
<gene>
    <name evidence="6" type="ORF">E2L08_13680</name>
</gene>
<proteinExistence type="inferred from homology"/>
<dbReference type="AlphaFoldDB" id="A0A4V3B8T7"/>
<name>A0A4V3B8T7_9RHOB</name>
<comment type="similarity">
    <text evidence="1 5">Belongs to the antibiotic N-acetyltransferase family.</text>
</comment>
<comment type="caution">
    <text evidence="6">The sequence shown here is derived from an EMBL/GenBank/DDBJ whole genome shotgun (WGS) entry which is preliminary data.</text>
</comment>
<sequence length="278" mass="28949">MAPRTRDTCAAPPLVTGVDIAAALRAAGLRPGGVLLVHAALSPLGHVVGGAEAVVLALREAVGPDGTLMAPAQSWTNLDPASGVHDRPEADWPAIRAGLPGYDPATTPSDRMGRVAEVIRTWPGARRSPHPARSWAALGPEADALTAIHDAHDPHGPGSPLGRARERRASILLLGVGYGACTALHLGETLTARPGDPIKRHTSWIRTATGRLAVDYTTPAFDAAPFPRIGAAFERVAGLGPHPLGAGHLRLIPMAPLVDFAVEWLGHARGVSPRDPSR</sequence>
<evidence type="ECO:0000256" key="5">
    <source>
        <dbReference type="RuleBase" id="RU365031"/>
    </source>
</evidence>
<protein>
    <recommendedName>
        <fullName evidence="2 5">Aminoglycoside N(3)-acetyltransferase</fullName>
        <ecNumber evidence="5">2.3.1.-</ecNumber>
    </recommendedName>
</protein>
<evidence type="ECO:0000256" key="1">
    <source>
        <dbReference type="ARBA" id="ARBA00006383"/>
    </source>
</evidence>
<dbReference type="Pfam" id="PF02522">
    <property type="entry name" value="Antibiotic_NAT"/>
    <property type="match status" value="1"/>
</dbReference>